<feature type="coiled-coil region" evidence="1">
    <location>
        <begin position="319"/>
        <end position="374"/>
    </location>
</feature>
<feature type="coiled-coil region" evidence="1">
    <location>
        <begin position="94"/>
        <end position="223"/>
    </location>
</feature>
<dbReference type="EnsemblMetazoa" id="SMAR013600-RA">
    <property type="protein sequence ID" value="SMAR013600-PA"/>
    <property type="gene ID" value="SMAR013600"/>
</dbReference>
<dbReference type="EMBL" id="AFFK01014253">
    <property type="status" value="NOT_ANNOTATED_CDS"/>
    <property type="molecule type" value="Genomic_DNA"/>
</dbReference>
<dbReference type="Proteomes" id="UP000014500">
    <property type="component" value="Unassembled WGS sequence"/>
</dbReference>
<feature type="compositionally biased region" description="Polar residues" evidence="2">
    <location>
        <begin position="65"/>
        <end position="75"/>
    </location>
</feature>
<name>T1JIB9_STRMM</name>
<protein>
    <submittedName>
        <fullName evidence="3">Uncharacterized protein</fullName>
    </submittedName>
</protein>
<dbReference type="PhylomeDB" id="T1JIB9"/>
<evidence type="ECO:0000256" key="2">
    <source>
        <dbReference type="SAM" id="MobiDB-lite"/>
    </source>
</evidence>
<proteinExistence type="predicted"/>
<keyword evidence="1" id="KW-0175">Coiled coil</keyword>
<feature type="region of interest" description="Disordered" evidence="2">
    <location>
        <begin position="55"/>
        <end position="75"/>
    </location>
</feature>
<sequence length="598" mass="70845">MQHLAKSYLKHFAANKNAIPCRTVAICNNTLITTPLAITNKHTICHLPQYSYQSADGPEADDRASTQTARQNKADQQIACDNCQKTIEENVQKLADKTELVMQLQIQIGNLEENAKEMRMEIGELQVHIKSVKEQRDKYLDRIDEMTAEAKKLSRENESKLAELKKAENVIQDLEQQVETEQLEERLLQAKLTALSMERDNHLQQLHRAVERAEIEEKELREKFNKDLDGLKKCNTEREHHMMEDCEWKLREIEKNYKSKLKCQQTLQEENTSKQIQELEWKLNSQQEHFNCVKQKMTKDMNEIETQLSSQTKVNETEVKQLKSYIQELQKGVRAAEMEMDEMKTTEKQMKQQLKSSKDQANDAKLLVSKFQNEICDIKERHEKLLLRLDLRTKREKDEIREQTSEIWKERLKQETSRLQSYLQDEYEEEKQFALELLQTKKNREINEMMDEFKDKEREYYSEMKRLQEKIKDYQLKCTELKDNFDKSKEENQKLRFEKRELEESVIHDSQNKVCQLPNVEQLQKQLQQLSLQQKEIDFNIKNDVSKVTHNDVQLKEEKVKILEKINGVLKCLLKTVCNQVELSLQSAEKKVQLYGCP</sequence>
<feature type="coiled-coil region" evidence="1">
    <location>
        <begin position="424"/>
        <end position="540"/>
    </location>
</feature>
<keyword evidence="4" id="KW-1185">Reference proteome</keyword>
<evidence type="ECO:0000313" key="4">
    <source>
        <dbReference type="Proteomes" id="UP000014500"/>
    </source>
</evidence>
<evidence type="ECO:0000313" key="3">
    <source>
        <dbReference type="EnsemblMetazoa" id="SMAR013600-PA"/>
    </source>
</evidence>
<reference evidence="4" key="1">
    <citation type="submission" date="2011-05" db="EMBL/GenBank/DDBJ databases">
        <authorList>
            <person name="Richards S.R."/>
            <person name="Qu J."/>
            <person name="Jiang H."/>
            <person name="Jhangiani S.N."/>
            <person name="Agravi P."/>
            <person name="Goodspeed R."/>
            <person name="Gross S."/>
            <person name="Mandapat C."/>
            <person name="Jackson L."/>
            <person name="Mathew T."/>
            <person name="Pu L."/>
            <person name="Thornton R."/>
            <person name="Saada N."/>
            <person name="Wilczek-Boney K.B."/>
            <person name="Lee S."/>
            <person name="Kovar C."/>
            <person name="Wu Y."/>
            <person name="Scherer S.E."/>
            <person name="Worley K.C."/>
            <person name="Muzny D.M."/>
            <person name="Gibbs R."/>
        </authorList>
    </citation>
    <scope>NUCLEOTIDE SEQUENCE</scope>
    <source>
        <strain evidence="4">Brora</strain>
    </source>
</reference>
<dbReference type="OMA" id="CNTEREH"/>
<evidence type="ECO:0000256" key="1">
    <source>
        <dbReference type="SAM" id="Coils"/>
    </source>
</evidence>
<dbReference type="AlphaFoldDB" id="T1JIB9"/>
<organism evidence="3 4">
    <name type="scientific">Strigamia maritima</name>
    <name type="common">European centipede</name>
    <name type="synonym">Geophilus maritimus</name>
    <dbReference type="NCBI Taxonomy" id="126957"/>
    <lineage>
        <taxon>Eukaryota</taxon>
        <taxon>Metazoa</taxon>
        <taxon>Ecdysozoa</taxon>
        <taxon>Arthropoda</taxon>
        <taxon>Myriapoda</taxon>
        <taxon>Chilopoda</taxon>
        <taxon>Pleurostigmophora</taxon>
        <taxon>Geophilomorpha</taxon>
        <taxon>Linotaeniidae</taxon>
        <taxon>Strigamia</taxon>
    </lineage>
</organism>
<dbReference type="STRING" id="126957.T1JIB9"/>
<dbReference type="HOGENOM" id="CLU_456600_0_0_1"/>
<accession>T1JIB9</accession>
<reference evidence="3" key="2">
    <citation type="submission" date="2015-02" db="UniProtKB">
        <authorList>
            <consortium name="EnsemblMetazoa"/>
        </authorList>
    </citation>
    <scope>IDENTIFICATION</scope>
</reference>